<dbReference type="Proteomes" id="UP001056455">
    <property type="component" value="Chromosome"/>
</dbReference>
<feature type="region of interest" description="Disordered" evidence="1">
    <location>
        <begin position="604"/>
        <end position="647"/>
    </location>
</feature>
<evidence type="ECO:0000313" key="3">
    <source>
        <dbReference type="Proteomes" id="UP001056455"/>
    </source>
</evidence>
<sequence>MTCKYRCGDACFHEIPNTSDNPTFREVVNARVSRRNALKAGGLSAAVLGLASLGTAAPAAAAPKNPGGGLFTAIAPTPRTVDNVTVPGGFTWEPIISWGDPITTEAPEFDFWNQSADAQQVQAGYNADYVTLIRNGNGGNKAVLVFNNEYTNDELMFEVGGSDELTDEQLRIIMAAHGMTVVNVRRQNKHEAWEYVRSGASNRRIHTWTPFTVDGPAAGHEAMRTSQDPTGALVLGTLNNCAGGVTPWGTVLSGEENFNQYFDTTGAPDPDQKLARYGLTSGGRGWERVEDRFHVATEPHEVNRFGWIVEVDPSDPTSTPVKHTALGRFKHEGANVIIADSGHVVAYMGDDERHDYIYKFVSKNKHRKGNGHREHNKALLSEGDLYVAKFVGDGMEDGEWDGTGSWLPLVVDGTSHVPGWTVEEVLIWTRQAADLVGPTKMDRPEDVEPNLTNGRIYAALTNNSQRVDLDEANPRLGNKHGHVIEMSEDGNDHTGLTFHWRIVLLAGDPSDPSAYFLGYDREDVSPISCPDNVAFDPQGNLWISTDGQPGTLGNSDGLYLYPVRGREAGHLQQFLSVPVGAECCGPYIDLDDNTVLAAVQHPGEVSGASPANPVSTYPYSGHGQPRPGVFHAFRPRKPRPPRGGHRG</sequence>
<dbReference type="InterPro" id="IPR008557">
    <property type="entry name" value="PhoX"/>
</dbReference>
<dbReference type="SUPFAM" id="SSF63829">
    <property type="entry name" value="Calcium-dependent phosphotriesterase"/>
    <property type="match status" value="1"/>
</dbReference>
<dbReference type="InterPro" id="IPR006311">
    <property type="entry name" value="TAT_signal"/>
</dbReference>
<dbReference type="Pfam" id="PF05787">
    <property type="entry name" value="PhoX"/>
    <property type="match status" value="1"/>
</dbReference>
<name>A0ABY4YZC9_9MICO</name>
<organism evidence="2 3">
    <name type="scientific">Ornithinimicrobium faecis</name>
    <dbReference type="NCBI Taxonomy" id="2934158"/>
    <lineage>
        <taxon>Bacteria</taxon>
        <taxon>Bacillati</taxon>
        <taxon>Actinomycetota</taxon>
        <taxon>Actinomycetes</taxon>
        <taxon>Micrococcales</taxon>
        <taxon>Ornithinimicrobiaceae</taxon>
        <taxon>Ornithinimicrobium</taxon>
    </lineage>
</organism>
<proteinExistence type="predicted"/>
<evidence type="ECO:0000313" key="2">
    <source>
        <dbReference type="EMBL" id="USQ82109.1"/>
    </source>
</evidence>
<keyword evidence="3" id="KW-1185">Reference proteome</keyword>
<dbReference type="PROSITE" id="PS51318">
    <property type="entry name" value="TAT"/>
    <property type="match status" value="1"/>
</dbReference>
<evidence type="ECO:0000256" key="1">
    <source>
        <dbReference type="SAM" id="MobiDB-lite"/>
    </source>
</evidence>
<dbReference type="PANTHER" id="PTHR35399:SF2">
    <property type="entry name" value="DUF839 DOMAIN-CONTAINING PROTEIN"/>
    <property type="match status" value="1"/>
</dbReference>
<reference evidence="2" key="1">
    <citation type="submission" date="2022-06" db="EMBL/GenBank/DDBJ databases">
        <title>Ornithinimicrobium HY1793.</title>
        <authorList>
            <person name="Huang Y."/>
        </authorList>
    </citation>
    <scope>NUCLEOTIDE SEQUENCE</scope>
    <source>
        <strain evidence="2">HY1793</strain>
    </source>
</reference>
<feature type="compositionally biased region" description="Basic residues" evidence="1">
    <location>
        <begin position="633"/>
        <end position="647"/>
    </location>
</feature>
<dbReference type="PANTHER" id="PTHR35399">
    <property type="entry name" value="SLR8030 PROTEIN"/>
    <property type="match status" value="1"/>
</dbReference>
<protein>
    <submittedName>
        <fullName evidence="2">PhoX family phosphatase</fullName>
    </submittedName>
</protein>
<dbReference type="EMBL" id="CP099489">
    <property type="protein sequence ID" value="USQ82109.1"/>
    <property type="molecule type" value="Genomic_DNA"/>
</dbReference>
<gene>
    <name evidence="2" type="ORF">NF556_04030</name>
</gene>
<accession>A0ABY4YZC9</accession>